<dbReference type="InterPro" id="IPR039997">
    <property type="entry name" value="TFE"/>
</dbReference>
<comment type="caution">
    <text evidence="6">The sequence shown here is derived from an EMBL/GenBank/DDBJ whole genome shotgun (WGS) entry which is preliminary data.</text>
</comment>
<name>A0AAD5Y1F0_9FUNG</name>
<dbReference type="EMBL" id="JADGJW010000125">
    <property type="protein sequence ID" value="KAJ3223551.1"/>
    <property type="molecule type" value="Genomic_DNA"/>
</dbReference>
<dbReference type="PROSITE" id="PS51344">
    <property type="entry name" value="HTH_TFE_IIE"/>
    <property type="match status" value="1"/>
</dbReference>
<dbReference type="InterPro" id="IPR024550">
    <property type="entry name" value="TFIIEa/SarR/Rpc3_HTH_dom"/>
</dbReference>
<feature type="region of interest" description="Disordered" evidence="4">
    <location>
        <begin position="287"/>
        <end position="319"/>
    </location>
</feature>
<gene>
    <name evidence="6" type="ORF">HK099_000972</name>
</gene>
<organism evidence="6 7">
    <name type="scientific">Clydaea vesicula</name>
    <dbReference type="NCBI Taxonomy" id="447962"/>
    <lineage>
        <taxon>Eukaryota</taxon>
        <taxon>Fungi</taxon>
        <taxon>Fungi incertae sedis</taxon>
        <taxon>Chytridiomycota</taxon>
        <taxon>Chytridiomycota incertae sedis</taxon>
        <taxon>Chytridiomycetes</taxon>
        <taxon>Lobulomycetales</taxon>
        <taxon>Lobulomycetaceae</taxon>
        <taxon>Clydaea</taxon>
    </lineage>
</organism>
<dbReference type="Proteomes" id="UP001211065">
    <property type="component" value="Unassembled WGS sequence"/>
</dbReference>
<dbReference type="PANTHER" id="PTHR13097:SF7">
    <property type="entry name" value="GENERAL TRANSCRIPTION FACTOR IIE SUBUNIT 1"/>
    <property type="match status" value="1"/>
</dbReference>
<evidence type="ECO:0000259" key="5">
    <source>
        <dbReference type="PROSITE" id="PS51344"/>
    </source>
</evidence>
<evidence type="ECO:0000256" key="1">
    <source>
        <dbReference type="ARBA" id="ARBA00008947"/>
    </source>
</evidence>
<accession>A0AAD5Y1F0</accession>
<dbReference type="AlphaFoldDB" id="A0AAD5Y1F0"/>
<keyword evidence="3" id="KW-0804">Transcription</keyword>
<reference evidence="6" key="1">
    <citation type="submission" date="2020-05" db="EMBL/GenBank/DDBJ databases">
        <title>Phylogenomic resolution of chytrid fungi.</title>
        <authorList>
            <person name="Stajich J.E."/>
            <person name="Amses K."/>
            <person name="Simmons R."/>
            <person name="Seto K."/>
            <person name="Myers J."/>
            <person name="Bonds A."/>
            <person name="Quandt C.A."/>
            <person name="Barry K."/>
            <person name="Liu P."/>
            <person name="Grigoriev I."/>
            <person name="Longcore J.E."/>
            <person name="James T.Y."/>
        </authorList>
    </citation>
    <scope>NUCLEOTIDE SEQUENCE</scope>
    <source>
        <strain evidence="6">JEL0476</strain>
    </source>
</reference>
<dbReference type="InterPro" id="IPR002853">
    <property type="entry name" value="TFIIE_asu"/>
</dbReference>
<evidence type="ECO:0000256" key="4">
    <source>
        <dbReference type="SAM" id="MobiDB-lite"/>
    </source>
</evidence>
<dbReference type="GO" id="GO:0006367">
    <property type="term" value="P:transcription initiation at RNA polymerase II promoter"/>
    <property type="evidence" value="ECO:0007669"/>
    <property type="project" value="InterPro"/>
</dbReference>
<dbReference type="SUPFAM" id="SSF57783">
    <property type="entry name" value="Zinc beta-ribbon"/>
    <property type="match status" value="1"/>
</dbReference>
<sequence>MQKNLNVVKRLVSLVMRAFYEQKFCIIVDILMNVNQIKDVDLANMMGMKVKDLQILAGKLKSDGMIKFETKTEELGQQEGFVSYGDGNNAVAKRKIAKSYYYIDYKQFIDIVKWKIHKISKLIELEVLDHPQSFSYLCPVCRKNFKMLEITHLVNDLEGFKCDVCDNYLQQAKENVAANSDKYSKFMSETSPILNLLKETDDLIIPEFEFGIDKSFNSQNHTMNQQGTDIKVSSETGAIQSEIVVEVLNDVKLQNLEKEDEEIAEHYENLMRQMEVKMEEDKLMKQEREMAEKQAYTFVGDEDGDSSDDDEDDDQFETV</sequence>
<dbReference type="SMART" id="SM00531">
    <property type="entry name" value="TFIIE"/>
    <property type="match status" value="1"/>
</dbReference>
<dbReference type="PANTHER" id="PTHR13097">
    <property type="entry name" value="TRANSCRIPTION INITIATION FACTOR IIE, ALPHA SUBUNIT"/>
    <property type="match status" value="1"/>
</dbReference>
<comment type="similarity">
    <text evidence="1">Belongs to the TFIIE alpha subunit family.</text>
</comment>
<feature type="domain" description="HTH TFE/IIEalpha-type" evidence="5">
    <location>
        <begin position="8"/>
        <end position="113"/>
    </location>
</feature>
<proteinExistence type="inferred from homology"/>
<protein>
    <recommendedName>
        <fullName evidence="5">HTH TFE/IIEalpha-type domain-containing protein</fullName>
    </recommendedName>
</protein>
<feature type="compositionally biased region" description="Acidic residues" evidence="4">
    <location>
        <begin position="300"/>
        <end position="319"/>
    </location>
</feature>
<keyword evidence="2" id="KW-0805">Transcription regulation</keyword>
<dbReference type="Pfam" id="PF02002">
    <property type="entry name" value="TFIIE_alpha"/>
    <property type="match status" value="1"/>
</dbReference>
<evidence type="ECO:0000256" key="3">
    <source>
        <dbReference type="ARBA" id="ARBA00023163"/>
    </source>
</evidence>
<evidence type="ECO:0000313" key="7">
    <source>
        <dbReference type="Proteomes" id="UP001211065"/>
    </source>
</evidence>
<dbReference type="Gene3D" id="3.30.40.10">
    <property type="entry name" value="Zinc/RING finger domain, C3HC4 (zinc finger)"/>
    <property type="match status" value="1"/>
</dbReference>
<evidence type="ECO:0000256" key="2">
    <source>
        <dbReference type="ARBA" id="ARBA00023015"/>
    </source>
</evidence>
<dbReference type="InterPro" id="IPR017919">
    <property type="entry name" value="TFIIE/TFIIEa_HTH"/>
</dbReference>
<dbReference type="GO" id="GO:0005673">
    <property type="term" value="C:transcription factor TFIIE complex"/>
    <property type="evidence" value="ECO:0007669"/>
    <property type="project" value="TreeGrafter"/>
</dbReference>
<dbReference type="InterPro" id="IPR013083">
    <property type="entry name" value="Znf_RING/FYVE/PHD"/>
</dbReference>
<evidence type="ECO:0000313" key="6">
    <source>
        <dbReference type="EMBL" id="KAJ3223551.1"/>
    </source>
</evidence>
<keyword evidence="7" id="KW-1185">Reference proteome</keyword>